<dbReference type="RefSeq" id="WP_003149397.1">
    <property type="nucleotide sequence ID" value="NZ_ACFE01000002.1"/>
</dbReference>
<reference evidence="1 2" key="1">
    <citation type="submission" date="2009-01" db="EMBL/GenBank/DDBJ databases">
        <authorList>
            <person name="Madupu R."/>
            <person name="Sebastian Y."/>
            <person name="Durkin A.S."/>
            <person name="Torralba M."/>
            <person name="Methe B."/>
            <person name="Sutton G.G."/>
            <person name="Strausberg R.L."/>
            <person name="Nelson K.E."/>
        </authorList>
    </citation>
    <scope>NUCLEOTIDE SEQUENCE [LARGE SCALE GENOMIC DNA]</scope>
    <source>
        <strain evidence="1 2">ATCC 49626</strain>
    </source>
</reference>
<proteinExistence type="predicted"/>
<protein>
    <submittedName>
        <fullName evidence="1">Uncharacterized protein</fullName>
    </submittedName>
</protein>
<name>B9CLM6_LANR4</name>
<evidence type="ECO:0000313" key="1">
    <source>
        <dbReference type="EMBL" id="EEE17463.1"/>
    </source>
</evidence>
<accession>B9CLM6</accession>
<evidence type="ECO:0000313" key="2">
    <source>
        <dbReference type="Proteomes" id="UP000004070"/>
    </source>
</evidence>
<dbReference type="EMBL" id="ACFE01000002">
    <property type="protein sequence ID" value="EEE17463.1"/>
    <property type="molecule type" value="Genomic_DNA"/>
</dbReference>
<dbReference type="Proteomes" id="UP000004070">
    <property type="component" value="Unassembled WGS sequence"/>
</dbReference>
<organism evidence="1 2">
    <name type="scientific">Lancefieldella rimae (strain ATCC 49626 / DSM 7090 / CCUG 31168 / NBRC 15546 / VPI D140H-11A)</name>
    <name type="common">Atopobium rimae</name>
    <dbReference type="NCBI Taxonomy" id="553184"/>
    <lineage>
        <taxon>Bacteria</taxon>
        <taxon>Bacillati</taxon>
        <taxon>Actinomycetota</taxon>
        <taxon>Coriobacteriia</taxon>
        <taxon>Coriobacteriales</taxon>
        <taxon>Atopobiaceae</taxon>
        <taxon>Lancefieldella</taxon>
    </lineage>
</organism>
<gene>
    <name evidence="1" type="ORF">ATORI0001_1202</name>
</gene>
<sequence>MKEMGLAMDTVFSGVVTPEELAELKGRSSHQEPKEAVVRLLAPSGGNAPHSIIIRCPIELKGTYEKWLVGVGNKNHWDATVKSWLE</sequence>
<comment type="caution">
    <text evidence="1">The sequence shown here is derived from an EMBL/GenBank/DDBJ whole genome shotgun (WGS) entry which is preliminary data.</text>
</comment>
<dbReference type="AlphaFoldDB" id="B9CLM6"/>
<dbReference type="STRING" id="1383.IV60_GL000613"/>
<dbReference type="GeneID" id="84904416"/>